<feature type="transmembrane region" description="Helical" evidence="1">
    <location>
        <begin position="228"/>
        <end position="247"/>
    </location>
</feature>
<accession>A0ABS0XNP7</accession>
<keyword evidence="1" id="KW-1133">Transmembrane helix</keyword>
<feature type="transmembrane region" description="Helical" evidence="1">
    <location>
        <begin position="259"/>
        <end position="278"/>
    </location>
</feature>
<name>A0ABS0XNP7_9SPHN</name>
<dbReference type="RefSeq" id="WP_199036266.1">
    <property type="nucleotide sequence ID" value="NZ_JAELXS010000003.1"/>
</dbReference>
<dbReference type="InterPro" id="IPR022134">
    <property type="entry name" value="DUF3667"/>
</dbReference>
<feature type="transmembrane region" description="Helical" evidence="1">
    <location>
        <begin position="284"/>
        <end position="302"/>
    </location>
</feature>
<evidence type="ECO:0000256" key="1">
    <source>
        <dbReference type="SAM" id="Phobius"/>
    </source>
</evidence>
<protein>
    <submittedName>
        <fullName evidence="2">DUF3667 domain-containing protein</fullName>
    </submittedName>
</protein>
<keyword evidence="1" id="KW-0812">Transmembrane</keyword>
<dbReference type="Proteomes" id="UP000640426">
    <property type="component" value="Unassembled WGS sequence"/>
</dbReference>
<dbReference type="InterPro" id="IPR036259">
    <property type="entry name" value="MFS_trans_sf"/>
</dbReference>
<dbReference type="EMBL" id="JAELXS010000003">
    <property type="protein sequence ID" value="MBJ6121410.1"/>
    <property type="molecule type" value="Genomic_DNA"/>
</dbReference>
<sequence>MATIGHFDTTSADAVAPHHDGAGGHCLNCGAVRVGDFCHDCGQCGHVHRTMGAIGHELAHGVFHFEGKIWRTLPMLLFHPGALTRRYIDGERARFVSPLALFLFIVFVLFAMLSVVGAHLELPELEEKEARSARVKIEQSIARNGEQIASLTAERARATTPAARDAIDARIAERQRETAATQTVLATMEPGKLSGLEKVRTGWKRLDKGLAKAAENPNLMLYKLQSNAYKFAWVLIPLSLPFMWLLFPFSRRFTMYDHAIFVTYSLCFVSLVGVVLSLVGMSGIATGLLMTCASIVIPIHMYKQLRGTYLIGRVGAALRMVLMFIAANVALAGFVTLLMGLGLVG</sequence>
<keyword evidence="1" id="KW-0472">Membrane</keyword>
<organism evidence="2 3">
    <name type="scientific">Sphingomonas mollis</name>
    <dbReference type="NCBI Taxonomy" id="2795726"/>
    <lineage>
        <taxon>Bacteria</taxon>
        <taxon>Pseudomonadati</taxon>
        <taxon>Pseudomonadota</taxon>
        <taxon>Alphaproteobacteria</taxon>
        <taxon>Sphingomonadales</taxon>
        <taxon>Sphingomonadaceae</taxon>
        <taxon>Sphingomonas</taxon>
    </lineage>
</organism>
<reference evidence="3" key="1">
    <citation type="submission" date="2020-12" db="EMBL/GenBank/DDBJ databases">
        <title>Hymenobacter sp.</title>
        <authorList>
            <person name="Kim M.K."/>
        </authorList>
    </citation>
    <scope>NUCLEOTIDE SEQUENCE [LARGE SCALE GENOMIC DNA]</scope>
    <source>
        <strain evidence="3">BT553</strain>
    </source>
</reference>
<keyword evidence="3" id="KW-1185">Reference proteome</keyword>
<dbReference type="SUPFAM" id="SSF103473">
    <property type="entry name" value="MFS general substrate transporter"/>
    <property type="match status" value="1"/>
</dbReference>
<evidence type="ECO:0000313" key="2">
    <source>
        <dbReference type="EMBL" id="MBJ6121410.1"/>
    </source>
</evidence>
<evidence type="ECO:0000313" key="3">
    <source>
        <dbReference type="Proteomes" id="UP000640426"/>
    </source>
</evidence>
<feature type="transmembrane region" description="Helical" evidence="1">
    <location>
        <begin position="95"/>
        <end position="116"/>
    </location>
</feature>
<gene>
    <name evidence="2" type="ORF">JAO74_06355</name>
</gene>
<dbReference type="Pfam" id="PF12412">
    <property type="entry name" value="DUF3667"/>
    <property type="match status" value="1"/>
</dbReference>
<comment type="caution">
    <text evidence="2">The sequence shown here is derived from an EMBL/GenBank/DDBJ whole genome shotgun (WGS) entry which is preliminary data.</text>
</comment>
<proteinExistence type="predicted"/>
<feature type="transmembrane region" description="Helical" evidence="1">
    <location>
        <begin position="322"/>
        <end position="344"/>
    </location>
</feature>